<organism evidence="1 2">
    <name type="scientific">Stegodyphus mimosarum</name>
    <name type="common">African social velvet spider</name>
    <dbReference type="NCBI Taxonomy" id="407821"/>
    <lineage>
        <taxon>Eukaryota</taxon>
        <taxon>Metazoa</taxon>
        <taxon>Ecdysozoa</taxon>
        <taxon>Arthropoda</taxon>
        <taxon>Chelicerata</taxon>
        <taxon>Arachnida</taxon>
        <taxon>Araneae</taxon>
        <taxon>Araneomorphae</taxon>
        <taxon>Entelegynae</taxon>
        <taxon>Eresoidea</taxon>
        <taxon>Eresidae</taxon>
        <taxon>Stegodyphus</taxon>
    </lineage>
</organism>
<proteinExistence type="predicted"/>
<evidence type="ECO:0000313" key="2">
    <source>
        <dbReference type="Proteomes" id="UP000054359"/>
    </source>
</evidence>
<reference evidence="1 2" key="1">
    <citation type="submission" date="2013-11" db="EMBL/GenBank/DDBJ databases">
        <title>Genome sequencing of Stegodyphus mimosarum.</title>
        <authorList>
            <person name="Bechsgaard J."/>
        </authorList>
    </citation>
    <scope>NUCLEOTIDE SEQUENCE [LARGE SCALE GENOMIC DNA]</scope>
</reference>
<evidence type="ECO:0000313" key="1">
    <source>
        <dbReference type="EMBL" id="KFM60699.1"/>
    </source>
</evidence>
<gene>
    <name evidence="1" type="ORF">X975_19421</name>
</gene>
<keyword evidence="2" id="KW-1185">Reference proteome</keyword>
<sequence>MKSTKILHHADELQQNELNFRRQGKFLVTLNTNEKINGFEKKLSLQCQLCKTDIFYHFRS</sequence>
<feature type="non-terminal residue" evidence="1">
    <location>
        <position position="60"/>
    </location>
</feature>
<name>A0A087T6G0_STEMI</name>
<protein>
    <submittedName>
        <fullName evidence="1">Uncharacterized protein</fullName>
    </submittedName>
</protein>
<accession>A0A087T6G0</accession>
<dbReference type="AlphaFoldDB" id="A0A087T6G0"/>
<dbReference type="Proteomes" id="UP000054359">
    <property type="component" value="Unassembled WGS sequence"/>
</dbReference>
<dbReference type="EMBL" id="KK113646">
    <property type="protein sequence ID" value="KFM60699.1"/>
    <property type="molecule type" value="Genomic_DNA"/>
</dbReference>